<accession>A0A0C3NHR4</accession>
<gene>
    <name evidence="2" type="ORF">BA92_04230</name>
    <name evidence="1" type="ORF">IE90_10265</name>
</gene>
<evidence type="ECO:0000313" key="1">
    <source>
        <dbReference type="EMBL" id="KIO43508.1"/>
    </source>
</evidence>
<evidence type="ECO:0000313" key="4">
    <source>
        <dbReference type="Proteomes" id="UP000031980"/>
    </source>
</evidence>
<dbReference type="REBASE" id="252872">
    <property type="entry name" value="Sju2682ORF10270P"/>
</dbReference>
<evidence type="ECO:0008006" key="5">
    <source>
        <dbReference type="Google" id="ProtNLM"/>
    </source>
</evidence>
<dbReference type="EMBL" id="JPIT01000031">
    <property type="protein sequence ID" value="KIO43508.1"/>
    <property type="molecule type" value="Genomic_DNA"/>
</dbReference>
<dbReference type="EMBL" id="JPIU01000037">
    <property type="protein sequence ID" value="KIO45677.1"/>
    <property type="molecule type" value="Genomic_DNA"/>
</dbReference>
<name>A0A0C3NHR4_9PORP</name>
<evidence type="ECO:0000313" key="2">
    <source>
        <dbReference type="EMBL" id="KIO45677.1"/>
    </source>
</evidence>
<dbReference type="Proteomes" id="UP000031937">
    <property type="component" value="Unassembled WGS sequence"/>
</dbReference>
<proteinExistence type="predicted"/>
<reference evidence="2 4" key="1">
    <citation type="submission" date="2014-07" db="EMBL/GenBank/DDBJ databases">
        <title>Porphyromonadaceae bacterium OUH 308042 = ATCC BAA-2681 = DSM 28342 draft genome.</title>
        <authorList>
            <person name="Sydenham T.V."/>
            <person name="Hasman H."/>
            <person name="Justensen U.S."/>
        </authorList>
    </citation>
    <scope>NUCLEOTIDE SEQUENCE [LARGE SCALE GENOMIC DNA]</scope>
    <source>
        <strain evidence="2 4">OUH 308042</strain>
    </source>
</reference>
<sequence>MKAFELLIEQMLQVLRTEAREQPEHYKKLLGNRLEGKVADVLRKCAVGTPFEDDIELVSGQRFPDIVIQGYFGIEVKTTQANHWKSTGSSVAEGTRVNGVERIYMLFGKMCEPVEFKCRLYEECLPEVVVTHSPRYAIDMNLLSGETIFDKMGISYDELRRQTTPIRTILSYYRSKLKPGEELWWLDSESASSGTGMVIRLWNNLTPEERNVYMIKGFCFFPELLSSHKDKFNRFAVWLSTREGVVCPNVRDVFSAGGQGSIIYRSVRYERVPKSVCRLYEHLPLIKQFILSADETEWIDFWGNDVKGKGRIACWIDRVTGYVGKQLENGFPMQESLREVLSSD</sequence>
<reference evidence="1 3" key="2">
    <citation type="submission" date="2014-07" db="EMBL/GenBank/DDBJ databases">
        <title>Porphyromonadaceae bacterium OUH 334697 = ATCC BAA-2682 = DSM 28341 draft genome.</title>
        <authorList>
            <person name="Sydenham T.V."/>
            <person name="Hasman H."/>
            <person name="Justesen U.S."/>
        </authorList>
    </citation>
    <scope>NUCLEOTIDE SEQUENCE [LARGE SCALE GENOMIC DNA]</scope>
    <source>
        <strain evidence="1 3">OUH 334697</strain>
    </source>
</reference>
<organism evidence="2 4">
    <name type="scientific">Sanguibacteroides justesenii</name>
    <dbReference type="NCBI Taxonomy" id="1547597"/>
    <lineage>
        <taxon>Bacteria</taxon>
        <taxon>Pseudomonadati</taxon>
        <taxon>Bacteroidota</taxon>
        <taxon>Bacteroidia</taxon>
        <taxon>Bacteroidales</taxon>
        <taxon>Porphyromonadaceae</taxon>
        <taxon>Sanguibacteroides</taxon>
    </lineage>
</organism>
<dbReference type="REBASE" id="252880">
    <property type="entry name" value="Sju2681ORF4235P"/>
</dbReference>
<dbReference type="AlphaFoldDB" id="A0A0C3NHR4"/>
<comment type="caution">
    <text evidence="2">The sequence shown here is derived from an EMBL/GenBank/DDBJ whole genome shotgun (WGS) entry which is preliminary data.</text>
</comment>
<protein>
    <recommendedName>
        <fullName evidence="5">Restriction endonuclease</fullName>
    </recommendedName>
</protein>
<keyword evidence="4" id="KW-1185">Reference proteome</keyword>
<dbReference type="Proteomes" id="UP000031980">
    <property type="component" value="Unassembled WGS sequence"/>
</dbReference>
<evidence type="ECO:0000313" key="3">
    <source>
        <dbReference type="Proteomes" id="UP000031937"/>
    </source>
</evidence>